<keyword evidence="2" id="KW-1185">Reference proteome</keyword>
<comment type="caution">
    <text evidence="1">The sequence shown here is derived from an EMBL/GenBank/DDBJ whole genome shotgun (WGS) entry which is preliminary data.</text>
</comment>
<accession>A0ABN1QQC1</accession>
<dbReference type="Proteomes" id="UP001500665">
    <property type="component" value="Unassembled WGS sequence"/>
</dbReference>
<evidence type="ECO:0000313" key="1">
    <source>
        <dbReference type="EMBL" id="GAA0945891.1"/>
    </source>
</evidence>
<dbReference type="SUPFAM" id="SSF46785">
    <property type="entry name" value="Winged helix' DNA-binding domain"/>
    <property type="match status" value="1"/>
</dbReference>
<organism evidence="1 2">
    <name type="scientific">Actinocorallia libanotica</name>
    <dbReference type="NCBI Taxonomy" id="46162"/>
    <lineage>
        <taxon>Bacteria</taxon>
        <taxon>Bacillati</taxon>
        <taxon>Actinomycetota</taxon>
        <taxon>Actinomycetes</taxon>
        <taxon>Streptosporangiales</taxon>
        <taxon>Thermomonosporaceae</taxon>
        <taxon>Actinocorallia</taxon>
    </lineage>
</organism>
<dbReference type="EMBL" id="BAAAHH010000005">
    <property type="protein sequence ID" value="GAA0945891.1"/>
    <property type="molecule type" value="Genomic_DNA"/>
</dbReference>
<dbReference type="RefSeq" id="WP_344239120.1">
    <property type="nucleotide sequence ID" value="NZ_BAAAHH010000005.1"/>
</dbReference>
<reference evidence="1 2" key="1">
    <citation type="journal article" date="2019" name="Int. J. Syst. Evol. Microbiol.">
        <title>The Global Catalogue of Microorganisms (GCM) 10K type strain sequencing project: providing services to taxonomists for standard genome sequencing and annotation.</title>
        <authorList>
            <consortium name="The Broad Institute Genomics Platform"/>
            <consortium name="The Broad Institute Genome Sequencing Center for Infectious Disease"/>
            <person name="Wu L."/>
            <person name="Ma J."/>
        </authorList>
    </citation>
    <scope>NUCLEOTIDE SEQUENCE [LARGE SCALE GENOMIC DNA]</scope>
    <source>
        <strain evidence="1 2">JCM 10696</strain>
    </source>
</reference>
<protein>
    <recommendedName>
        <fullName evidence="3">MarR family protein</fullName>
    </recommendedName>
</protein>
<evidence type="ECO:0000313" key="2">
    <source>
        <dbReference type="Proteomes" id="UP001500665"/>
    </source>
</evidence>
<dbReference type="InterPro" id="IPR036390">
    <property type="entry name" value="WH_DNA-bd_sf"/>
</dbReference>
<gene>
    <name evidence="1" type="ORF">GCM10009550_20020</name>
</gene>
<proteinExistence type="predicted"/>
<evidence type="ECO:0008006" key="3">
    <source>
        <dbReference type="Google" id="ProtNLM"/>
    </source>
</evidence>
<sequence length="533" mass="58606">MKTLQPAETYKRKPKTLKGLGYFPARGEINMNQIEDNVLALARAVVKQGGKALLIDSDNQPKGWVPIEDAVSSGMAFAVDPRTGVVALDLDSPELVTEGLKVKDWAESLLGAGTVLTASGREEHRHLWVILPEEMSEEDFREALGANYPGIPGDAVRHTQATRPPLSPHRWGLPVSLIDPPTVAEALSRLSPNGTPSEKEEAKQLPPKFARLMREGDTEGKRDTRHGAEMAIAIAAVVTGFSRDWYVGESLDPTNRGFAKTQEIEYLKGHRAAIDHAGRTYDKAVLYVKENNVTLGFDSEKFSQSIAAYRAAVEAATFKKATDRDVLLALIGLGEEHESYSPMAAIRELHLRSGRSKGTISAALKRLVDQGWITRDKAVEKTASYRFNLGKCDRTSTYSTHGGTETVCTKNVTHPVFTSPKALGGRASEIWAKMPREHVSMAEAVKLTGLKSHQLRRALKTLTDFELAEVEKGTGPKGGDRYRCLDVSREHLDGIAEELGLAEDHRLKEERVNRERDAYKALGSTRSPLTQGR</sequence>
<name>A0ABN1QQC1_9ACTN</name>